<evidence type="ECO:0000313" key="4">
    <source>
        <dbReference type="Proteomes" id="UP001152795"/>
    </source>
</evidence>
<dbReference type="Proteomes" id="UP001152795">
    <property type="component" value="Unassembled WGS sequence"/>
</dbReference>
<reference evidence="3" key="1">
    <citation type="submission" date="2020-04" db="EMBL/GenBank/DDBJ databases">
        <authorList>
            <person name="Alioto T."/>
            <person name="Alioto T."/>
            <person name="Gomez Garrido J."/>
        </authorList>
    </citation>
    <scope>NUCLEOTIDE SEQUENCE</scope>
    <source>
        <strain evidence="3">A484AB</strain>
    </source>
</reference>
<evidence type="ECO:0000256" key="2">
    <source>
        <dbReference type="SAM" id="Phobius"/>
    </source>
</evidence>
<keyword evidence="2" id="KW-0812">Transmembrane</keyword>
<dbReference type="OrthoDB" id="691673at2759"/>
<evidence type="ECO:0000256" key="1">
    <source>
        <dbReference type="SAM" id="MobiDB-lite"/>
    </source>
</evidence>
<dbReference type="EMBL" id="CACRXK020009750">
    <property type="protein sequence ID" value="CAB4017882.1"/>
    <property type="molecule type" value="Genomic_DNA"/>
</dbReference>
<feature type="region of interest" description="Disordered" evidence="1">
    <location>
        <begin position="247"/>
        <end position="283"/>
    </location>
</feature>
<dbReference type="Gene3D" id="1.10.10.60">
    <property type="entry name" value="Homeodomain-like"/>
    <property type="match status" value="1"/>
</dbReference>
<organism evidence="3 4">
    <name type="scientific">Paramuricea clavata</name>
    <name type="common">Red gorgonian</name>
    <name type="synonym">Violescent sea-whip</name>
    <dbReference type="NCBI Taxonomy" id="317549"/>
    <lineage>
        <taxon>Eukaryota</taxon>
        <taxon>Metazoa</taxon>
        <taxon>Cnidaria</taxon>
        <taxon>Anthozoa</taxon>
        <taxon>Octocorallia</taxon>
        <taxon>Malacalcyonacea</taxon>
        <taxon>Plexauridae</taxon>
        <taxon>Paramuricea</taxon>
    </lineage>
</organism>
<proteinExistence type="predicted"/>
<dbReference type="PANTHER" id="PTHR47595:SF1">
    <property type="entry name" value="MYB_SANT-LIKE DNA-BINDING DOMAIN-CONTAINING PROTEIN"/>
    <property type="match status" value="1"/>
</dbReference>
<comment type="caution">
    <text evidence="3">The sequence shown here is derived from an EMBL/GenBank/DDBJ whole genome shotgun (WGS) entry which is preliminary data.</text>
</comment>
<protein>
    <submittedName>
        <fullName evidence="3">Uncharacterized protein</fullName>
    </submittedName>
</protein>
<dbReference type="PANTHER" id="PTHR47595">
    <property type="entry name" value="HEAT SHOCK 70 KDA PROTEIN 14"/>
    <property type="match status" value="1"/>
</dbReference>
<sequence length="374" mass="42177">MAKRGETWSDDEVLALISIWSQESILKMLATSRKNEDIYGKMSAKLETLGFQRDFTQCRTKVKHLKTTYKKYKDALARSGAARVKEPKFFEQLDVFLGDQPEATGIDAAIDTLSSSISEETENKSDLGKWKFNLSFVLLCLTTDIFCIVCMIIVFLQKYIELDLIKKYGEGKKLEKKCINCGTATKIRTSGVHISDNGCIGVFSDDDDFECSDCGCKEAGEDIHDSSEDGDDDDDNASEIMSELEKAVGHETPDLDAQDSEASGSKPSNAKRNIIGSIRSNKKKQRLSKQEEFQKCMDEFTKSQKESDEKILEEMKNQVKVDAELRKQELKAYADSMALLANAISSRQQPTVQQPLSNQFYFEDENSTKTYYKL</sequence>
<keyword evidence="4" id="KW-1185">Reference proteome</keyword>
<feature type="compositionally biased region" description="Polar residues" evidence="1">
    <location>
        <begin position="260"/>
        <end position="271"/>
    </location>
</feature>
<name>A0A6S7JMU3_PARCT</name>
<dbReference type="InterPro" id="IPR044822">
    <property type="entry name" value="Myb_DNA-bind_4"/>
</dbReference>
<dbReference type="AlphaFoldDB" id="A0A6S7JMU3"/>
<keyword evidence="2" id="KW-0472">Membrane</keyword>
<dbReference type="Pfam" id="PF13837">
    <property type="entry name" value="Myb_DNA-bind_4"/>
    <property type="match status" value="1"/>
</dbReference>
<feature type="transmembrane region" description="Helical" evidence="2">
    <location>
        <begin position="134"/>
        <end position="156"/>
    </location>
</feature>
<keyword evidence="2" id="KW-1133">Transmembrane helix</keyword>
<accession>A0A6S7JMU3</accession>
<evidence type="ECO:0000313" key="3">
    <source>
        <dbReference type="EMBL" id="CAB4017882.1"/>
    </source>
</evidence>
<gene>
    <name evidence="3" type="ORF">PACLA_8A078260</name>
</gene>
<dbReference type="FunFam" id="1.10.10.60:FF:000032">
    <property type="entry name" value="Zinc finger and SCAN domain-containing 20"/>
    <property type="match status" value="1"/>
</dbReference>